<sequence>MMAAATAWCCPPTCPPPSPFP</sequence>
<reference evidence="1 2" key="1">
    <citation type="submission" date="2020-02" db="EMBL/GenBank/DDBJ databases">
        <title>Draft genome sequence of Haematococcus lacustris strain NIES-144.</title>
        <authorList>
            <person name="Morimoto D."/>
            <person name="Nakagawa S."/>
            <person name="Yoshida T."/>
            <person name="Sawayama S."/>
        </authorList>
    </citation>
    <scope>NUCLEOTIDE SEQUENCE [LARGE SCALE GENOMIC DNA]</scope>
    <source>
        <strain evidence="1 2">NIES-144</strain>
    </source>
</reference>
<evidence type="ECO:0000313" key="2">
    <source>
        <dbReference type="Proteomes" id="UP000485058"/>
    </source>
</evidence>
<accession>A0A6A0ALH1</accession>
<evidence type="ECO:0000313" key="1">
    <source>
        <dbReference type="EMBL" id="GFH33335.1"/>
    </source>
</evidence>
<feature type="non-terminal residue" evidence="1">
    <location>
        <position position="21"/>
    </location>
</feature>
<keyword evidence="2" id="KW-1185">Reference proteome</keyword>
<comment type="caution">
    <text evidence="1">The sequence shown here is derived from an EMBL/GenBank/DDBJ whole genome shotgun (WGS) entry which is preliminary data.</text>
</comment>
<name>A0A6A0ALH1_HAELA</name>
<proteinExistence type="predicted"/>
<dbReference type="AlphaFoldDB" id="A0A6A0ALH1"/>
<organism evidence="1 2">
    <name type="scientific">Haematococcus lacustris</name>
    <name type="common">Green alga</name>
    <name type="synonym">Haematococcus pluvialis</name>
    <dbReference type="NCBI Taxonomy" id="44745"/>
    <lineage>
        <taxon>Eukaryota</taxon>
        <taxon>Viridiplantae</taxon>
        <taxon>Chlorophyta</taxon>
        <taxon>core chlorophytes</taxon>
        <taxon>Chlorophyceae</taxon>
        <taxon>CS clade</taxon>
        <taxon>Chlamydomonadales</taxon>
        <taxon>Haematococcaceae</taxon>
        <taxon>Haematococcus</taxon>
    </lineage>
</organism>
<protein>
    <submittedName>
        <fullName evidence="1">Uncharacterized protein</fullName>
    </submittedName>
</protein>
<gene>
    <name evidence="1" type="ORF">HaLaN_32692</name>
</gene>
<dbReference type="Proteomes" id="UP000485058">
    <property type="component" value="Unassembled WGS sequence"/>
</dbReference>
<feature type="non-terminal residue" evidence="1">
    <location>
        <position position="1"/>
    </location>
</feature>
<dbReference type="EMBL" id="BLLF01008341">
    <property type="protein sequence ID" value="GFH33335.1"/>
    <property type="molecule type" value="Genomic_DNA"/>
</dbReference>